<dbReference type="RefSeq" id="XP_033518134.1">
    <property type="nucleotide sequence ID" value="XM_033671923.1"/>
</dbReference>
<gene>
    <name evidence="3" type="ORF">P153DRAFT_401647</name>
</gene>
<feature type="region of interest" description="Disordered" evidence="2">
    <location>
        <begin position="64"/>
        <end position="98"/>
    </location>
</feature>
<protein>
    <submittedName>
        <fullName evidence="3">Uncharacterized protein</fullName>
    </submittedName>
</protein>
<feature type="region of interest" description="Disordered" evidence="2">
    <location>
        <begin position="556"/>
        <end position="587"/>
    </location>
</feature>
<feature type="compositionally biased region" description="Basic and acidic residues" evidence="2">
    <location>
        <begin position="527"/>
        <end position="536"/>
    </location>
</feature>
<accession>A0A6A5ZVX3</accession>
<keyword evidence="4" id="KW-1185">Reference proteome</keyword>
<feature type="coiled-coil region" evidence="1">
    <location>
        <begin position="1053"/>
        <end position="1087"/>
    </location>
</feature>
<keyword evidence="1" id="KW-0175">Coiled coil</keyword>
<evidence type="ECO:0000256" key="2">
    <source>
        <dbReference type="SAM" id="MobiDB-lite"/>
    </source>
</evidence>
<dbReference type="GeneID" id="54412355"/>
<feature type="region of interest" description="Disordered" evidence="2">
    <location>
        <begin position="1"/>
        <end position="24"/>
    </location>
</feature>
<dbReference type="AlphaFoldDB" id="A0A6A5ZVX3"/>
<feature type="region of interest" description="Disordered" evidence="2">
    <location>
        <begin position="515"/>
        <end position="536"/>
    </location>
</feature>
<feature type="compositionally biased region" description="Basic residues" evidence="2">
    <location>
        <begin position="10"/>
        <end position="20"/>
    </location>
</feature>
<feature type="region of interest" description="Disordered" evidence="2">
    <location>
        <begin position="111"/>
        <end position="165"/>
    </location>
</feature>
<dbReference type="Proteomes" id="UP000799771">
    <property type="component" value="Unassembled WGS sequence"/>
</dbReference>
<evidence type="ECO:0000313" key="3">
    <source>
        <dbReference type="EMBL" id="KAF2123740.1"/>
    </source>
</evidence>
<evidence type="ECO:0000313" key="4">
    <source>
        <dbReference type="Proteomes" id="UP000799771"/>
    </source>
</evidence>
<sequence length="1142" mass="126921">MAARSQLSGRSRRRTSRPRARQVTTEELLHAIRSPSPFRSVHAAISIPEDDAIQASVELEDVNNDYTPTPGYGYNRLASPTKRRQDGEGGSVYHNNHEGDVQVGHISLDEEENAMPPPNSVRLRPPTRNFTPEVVTYKSSRKRHLSAATSTRPSKKPHTTESSTPMDLLTSNLHNHFGAFAPLILEPLNNTLDKMKIHNDANSERNFSALRDTIIQAQQAQKEHQDNRFDSMQSAININKDNIKRNVQHLGDVLMKNTDDWQDSVEEVAAARHTITQKRIDTVQVAIEDSAKAIETANKNLGIVHQNTTGIQTDIQTRLEQFQQHVTNTVVAEITRNENLAIARSIRLDNDLTSVNSLVGTNHTTTMQTLRNHTNRFAALSTSFDDIESNLTSHRGDLRDMRNQALVDRTAFMGKFTELIGRTNSAQDTITAHVSHQIAASQSALTALLGRVQQTLNETSPQIPQSLTKLEQGFDQIIKLLGRDGEPSRRAHDLSTENLVQTALTADEVHRIRNQLKSQNTPNPVDFEPHNTPRAHKESRAHIMDFGKIAHQPEQDLEPVQSEASGSEIRQIGSEKPNSVSSLSDDGIEDVKLNSNTATSSSRPADLDLDSIMGLPDYSSQMQANHENDIRRVMQSADTQSSIFGLALTHETATHARTATDLRNAESKLAGVVIDMSQAEEIHNNMLQNQPGQHDSITAQMQIATNHIQALESENRQLHQCHREKCEEVCAAKVDAQLATEGEHIAMNQAHQDNTSTAVQWSIVDAHMQDINTQRVQLQDRYTRQSDEHVQIAGEVHDITRIHSNQATATQDTIVDAHAQVVTAQNKMLNQRLHQCANELEETRKSFATAEEVNELQADLHRRGNSAVTIQDEINQRHTKWEHHVMALKRKAEADNGEEELARMVLTPEPVLEDESGRLNCSTHTQNAIYSTALEAAQNQIDTRHASSIATQIGLSPVNGDETQNGDGLRTTENNQAQVRILSEHIHHLDAQLAVARDQSKQSSLSLDDVTMTDALEATHIREQSSTTVQDKIIISHAKVVDSPFGTTADEKLRHAELEHAQSQGEVESLKRQNFALARQRAAEQERLGNVVEGNRGLRSKMFRMWVMVSGLLRGEEGQVEDVVAEARRNLGAGAGLGGELP</sequence>
<name>A0A6A5ZVX3_9PLEO</name>
<dbReference type="EMBL" id="ML977522">
    <property type="protein sequence ID" value="KAF2123740.1"/>
    <property type="molecule type" value="Genomic_DNA"/>
</dbReference>
<reference evidence="3" key="1">
    <citation type="journal article" date="2020" name="Stud. Mycol.">
        <title>101 Dothideomycetes genomes: a test case for predicting lifestyles and emergence of pathogens.</title>
        <authorList>
            <person name="Haridas S."/>
            <person name="Albert R."/>
            <person name="Binder M."/>
            <person name="Bloem J."/>
            <person name="Labutti K."/>
            <person name="Salamov A."/>
            <person name="Andreopoulos B."/>
            <person name="Baker S."/>
            <person name="Barry K."/>
            <person name="Bills G."/>
            <person name="Bluhm B."/>
            <person name="Cannon C."/>
            <person name="Castanera R."/>
            <person name="Culley D."/>
            <person name="Daum C."/>
            <person name="Ezra D."/>
            <person name="Gonzalez J."/>
            <person name="Henrissat B."/>
            <person name="Kuo A."/>
            <person name="Liang C."/>
            <person name="Lipzen A."/>
            <person name="Lutzoni F."/>
            <person name="Magnuson J."/>
            <person name="Mondo S."/>
            <person name="Nolan M."/>
            <person name="Ohm R."/>
            <person name="Pangilinan J."/>
            <person name="Park H.-J."/>
            <person name="Ramirez L."/>
            <person name="Alfaro M."/>
            <person name="Sun H."/>
            <person name="Tritt A."/>
            <person name="Yoshinaga Y."/>
            <person name="Zwiers L.-H."/>
            <person name="Turgeon B."/>
            <person name="Goodwin S."/>
            <person name="Spatafora J."/>
            <person name="Crous P."/>
            <person name="Grigoriev I."/>
        </authorList>
    </citation>
    <scope>NUCLEOTIDE SEQUENCE</scope>
    <source>
        <strain evidence="3">CBS 119687</strain>
    </source>
</reference>
<proteinExistence type="predicted"/>
<evidence type="ECO:0000256" key="1">
    <source>
        <dbReference type="SAM" id="Coils"/>
    </source>
</evidence>
<organism evidence="3 4">
    <name type="scientific">Dothidotthia symphoricarpi CBS 119687</name>
    <dbReference type="NCBI Taxonomy" id="1392245"/>
    <lineage>
        <taxon>Eukaryota</taxon>
        <taxon>Fungi</taxon>
        <taxon>Dikarya</taxon>
        <taxon>Ascomycota</taxon>
        <taxon>Pezizomycotina</taxon>
        <taxon>Dothideomycetes</taxon>
        <taxon>Pleosporomycetidae</taxon>
        <taxon>Pleosporales</taxon>
        <taxon>Dothidotthiaceae</taxon>
        <taxon>Dothidotthia</taxon>
    </lineage>
</organism>